<evidence type="ECO:0000313" key="2">
    <source>
        <dbReference type="EMBL" id="KYC41806.1"/>
    </source>
</evidence>
<name>A0A139XAW6_9CYAN</name>
<dbReference type="InterPro" id="IPR043502">
    <property type="entry name" value="DNA/RNA_pol_sf"/>
</dbReference>
<dbReference type="Pfam" id="PF13655">
    <property type="entry name" value="RVT_N"/>
    <property type="match status" value="1"/>
</dbReference>
<keyword evidence="2" id="KW-0695">RNA-directed DNA polymerase</keyword>
<dbReference type="CDD" id="cd00085">
    <property type="entry name" value="HNHc"/>
    <property type="match status" value="1"/>
</dbReference>
<keyword evidence="2" id="KW-0808">Transferase</keyword>
<dbReference type="SUPFAM" id="SSF56672">
    <property type="entry name" value="DNA/RNA polymerases"/>
    <property type="match status" value="1"/>
</dbReference>
<dbReference type="Pfam" id="PF01844">
    <property type="entry name" value="HNH"/>
    <property type="match status" value="1"/>
</dbReference>
<keyword evidence="3" id="KW-1185">Reference proteome</keyword>
<accession>A0A139XAW6</accession>
<gene>
    <name evidence="2" type="ORF">WA1_17425</name>
</gene>
<dbReference type="SMART" id="SM00507">
    <property type="entry name" value="HNHc"/>
    <property type="match status" value="1"/>
</dbReference>
<dbReference type="PANTHER" id="PTHR34047">
    <property type="entry name" value="NUCLEAR INTRON MATURASE 1, MITOCHONDRIAL-RELATED"/>
    <property type="match status" value="1"/>
</dbReference>
<dbReference type="Pfam" id="PF08388">
    <property type="entry name" value="GIIM"/>
    <property type="match status" value="1"/>
</dbReference>
<dbReference type="InterPro" id="IPR002711">
    <property type="entry name" value="HNH"/>
</dbReference>
<dbReference type="GO" id="GO:0008270">
    <property type="term" value="F:zinc ion binding"/>
    <property type="evidence" value="ECO:0007669"/>
    <property type="project" value="InterPro"/>
</dbReference>
<keyword evidence="2" id="KW-0548">Nucleotidyltransferase</keyword>
<dbReference type="EMBL" id="ANNX02000020">
    <property type="protein sequence ID" value="KYC41806.1"/>
    <property type="molecule type" value="Genomic_DNA"/>
</dbReference>
<dbReference type="GO" id="GO:0003964">
    <property type="term" value="F:RNA-directed DNA polymerase activity"/>
    <property type="evidence" value="ECO:0007669"/>
    <property type="project" value="UniProtKB-KW"/>
</dbReference>
<dbReference type="InterPro" id="IPR003615">
    <property type="entry name" value="HNH_nuc"/>
</dbReference>
<dbReference type="GO" id="GO:0004519">
    <property type="term" value="F:endonuclease activity"/>
    <property type="evidence" value="ECO:0007669"/>
    <property type="project" value="InterPro"/>
</dbReference>
<dbReference type="CDD" id="cd01651">
    <property type="entry name" value="RT_G2_intron"/>
    <property type="match status" value="1"/>
</dbReference>
<sequence>MGKLEVTVAIDMTKAEQQFRLVWDNDIPVCKGFEISNWKDINWRKAEKRVFKLQKRIYAASRRGDVKRVRKLQKTLMRSWSNKVLAIRRVTQDNQGKKTAGVDGIKSLSPVERLELVGQLRITGKSKPTRRVWIPKPGKDEKRPLGIPTMYDRALQAVVKAALEPEWEAVFEPNSYGFRPGRSCHDAIKQIKNCIQSKAKFVLDADIAKCFDRINHEALLQKINIKGIVRQQIKAWLKSGVIDSGAFTVTSEGTPQGGVISPLLANIALHGMETRIKQEFPEMGHKGRETWFHKKGTHFLSPNIIRYADDFVVFHENKTVVQRCREIISEWLANIGLELKPEKTRLTHTLKYELSEDGKAGFDFLGHHIQQHPAGKYRSNKDTHGNKLGFKTLITPSAKASKAHQEEVGRIIKKHRSKSQSGLIKDLNPVIRGWSSFYSNSDAQTVGELSKQDYLIYLKLRRWAKRRCGNINDGHIKYWISMDGDNWVFATREGKANPLRLLNHSDVSCSSTDYVKVKGDKSPYDGDTVYWSSRLGIHPEMPNRKAKLLKQQKGICPWCGLSLLSWDVIEEDHKIPKALGGKDEYKNLQLLHRHCHDEKTALDLKEIRKRNQLKFLKKLSQFWEKFEWNWMNDIPNFIRQKVRKSDVTKG</sequence>
<dbReference type="GO" id="GO:0003676">
    <property type="term" value="F:nucleic acid binding"/>
    <property type="evidence" value="ECO:0007669"/>
    <property type="project" value="InterPro"/>
</dbReference>
<dbReference type="InterPro" id="IPR013597">
    <property type="entry name" value="Mat_intron_G2"/>
</dbReference>
<evidence type="ECO:0000259" key="1">
    <source>
        <dbReference type="PROSITE" id="PS50878"/>
    </source>
</evidence>
<dbReference type="STRING" id="128403.WA1_17425"/>
<dbReference type="InterPro" id="IPR000477">
    <property type="entry name" value="RT_dom"/>
</dbReference>
<comment type="caution">
    <text evidence="2">The sequence shown here is derived from an EMBL/GenBank/DDBJ whole genome shotgun (WGS) entry which is preliminary data.</text>
</comment>
<dbReference type="NCBIfam" id="TIGR04416">
    <property type="entry name" value="group_II_RT_mat"/>
    <property type="match status" value="1"/>
</dbReference>
<organism evidence="2 3">
    <name type="scientific">Scytonema hofmannii PCC 7110</name>
    <dbReference type="NCBI Taxonomy" id="128403"/>
    <lineage>
        <taxon>Bacteria</taxon>
        <taxon>Bacillati</taxon>
        <taxon>Cyanobacteriota</taxon>
        <taxon>Cyanophyceae</taxon>
        <taxon>Nostocales</taxon>
        <taxon>Scytonemataceae</taxon>
        <taxon>Scytonema</taxon>
    </lineage>
</organism>
<dbReference type="Proteomes" id="UP000076925">
    <property type="component" value="Unassembled WGS sequence"/>
</dbReference>
<dbReference type="Gene3D" id="1.10.30.50">
    <property type="match status" value="1"/>
</dbReference>
<reference evidence="2 3" key="1">
    <citation type="journal article" date="2013" name="Genome Biol. Evol.">
        <title>Genomes of Stigonematalean cyanobacteria (subsection V) and the evolution of oxygenic photosynthesis from prokaryotes to plastids.</title>
        <authorList>
            <person name="Dagan T."/>
            <person name="Roettger M."/>
            <person name="Stucken K."/>
            <person name="Landan G."/>
            <person name="Koch R."/>
            <person name="Major P."/>
            <person name="Gould S.B."/>
            <person name="Goremykin V.V."/>
            <person name="Rippka R."/>
            <person name="Tandeau de Marsac N."/>
            <person name="Gugger M."/>
            <person name="Lockhart P.J."/>
            <person name="Allen J.F."/>
            <person name="Brune I."/>
            <person name="Maus I."/>
            <person name="Puhler A."/>
            <person name="Martin W.F."/>
        </authorList>
    </citation>
    <scope>NUCLEOTIDE SEQUENCE [LARGE SCALE GENOMIC DNA]</scope>
    <source>
        <strain evidence="2 3">PCC 7110</strain>
    </source>
</reference>
<proteinExistence type="predicted"/>
<dbReference type="InterPro" id="IPR025960">
    <property type="entry name" value="RVT_N"/>
</dbReference>
<dbReference type="Pfam" id="PF00078">
    <property type="entry name" value="RVT_1"/>
    <property type="match status" value="1"/>
</dbReference>
<evidence type="ECO:0000313" key="3">
    <source>
        <dbReference type="Proteomes" id="UP000076925"/>
    </source>
</evidence>
<dbReference type="InterPro" id="IPR030931">
    <property type="entry name" value="Group_II_RT_mat"/>
</dbReference>
<protein>
    <submittedName>
        <fullName evidence="2">Group II intron reverse transcriptase/maturase</fullName>
    </submittedName>
</protein>
<feature type="domain" description="Reverse transcriptase" evidence="1">
    <location>
        <begin position="115"/>
        <end position="369"/>
    </location>
</feature>
<dbReference type="PANTHER" id="PTHR34047:SF10">
    <property type="entry name" value="GROUP II INTRON-ASSOCIATED OPEN READING FRAME"/>
    <property type="match status" value="1"/>
</dbReference>
<dbReference type="AlphaFoldDB" id="A0A139XAW6"/>
<dbReference type="PROSITE" id="PS50878">
    <property type="entry name" value="RT_POL"/>
    <property type="match status" value="1"/>
</dbReference>
<dbReference type="InterPro" id="IPR051083">
    <property type="entry name" value="GrpII_Intron_Splice-Mob/Def"/>
</dbReference>